<keyword evidence="2" id="KW-0436">Ligase</keyword>
<dbReference type="PANTHER" id="PTHR43107">
    <property type="entry name" value="LONG-CHAIN FATTY ACID TRANSPORT PROTEIN"/>
    <property type="match status" value="1"/>
</dbReference>
<feature type="region of interest" description="Disordered" evidence="5">
    <location>
        <begin position="850"/>
        <end position="882"/>
    </location>
</feature>
<dbReference type="GO" id="GO:0005886">
    <property type="term" value="C:plasma membrane"/>
    <property type="evidence" value="ECO:0007669"/>
    <property type="project" value="TreeGrafter"/>
</dbReference>
<feature type="region of interest" description="Disordered" evidence="5">
    <location>
        <begin position="328"/>
        <end position="371"/>
    </location>
</feature>
<keyword evidence="3" id="KW-0547">Nucleotide-binding</keyword>
<dbReference type="Gene3D" id="3.40.50.12780">
    <property type="entry name" value="N-terminal domain of ligase-like"/>
    <property type="match status" value="2"/>
</dbReference>
<gene>
    <name evidence="7" type="ORF">CSUI_006137</name>
</gene>
<keyword evidence="4" id="KW-0067">ATP-binding</keyword>
<dbReference type="Pfam" id="PF00501">
    <property type="entry name" value="AMP-binding"/>
    <property type="match status" value="1"/>
</dbReference>
<dbReference type="PANTHER" id="PTHR43107:SF15">
    <property type="entry name" value="FATTY ACID TRANSPORT PROTEIN 3, ISOFORM A"/>
    <property type="match status" value="1"/>
</dbReference>
<evidence type="ECO:0000313" key="8">
    <source>
        <dbReference type="Proteomes" id="UP000221165"/>
    </source>
</evidence>
<dbReference type="GO" id="GO:0005324">
    <property type="term" value="F:long-chain fatty acid transmembrane transporter activity"/>
    <property type="evidence" value="ECO:0007669"/>
    <property type="project" value="TreeGrafter"/>
</dbReference>
<dbReference type="GO" id="GO:0005524">
    <property type="term" value="F:ATP binding"/>
    <property type="evidence" value="ECO:0007669"/>
    <property type="project" value="UniProtKB-KW"/>
</dbReference>
<dbReference type="AlphaFoldDB" id="A0A2C6KV48"/>
<feature type="region of interest" description="Disordered" evidence="5">
    <location>
        <begin position="1"/>
        <end position="26"/>
    </location>
</feature>
<proteinExistence type="inferred from homology"/>
<dbReference type="GeneID" id="94429513"/>
<organism evidence="7 8">
    <name type="scientific">Cystoisospora suis</name>
    <dbReference type="NCBI Taxonomy" id="483139"/>
    <lineage>
        <taxon>Eukaryota</taxon>
        <taxon>Sar</taxon>
        <taxon>Alveolata</taxon>
        <taxon>Apicomplexa</taxon>
        <taxon>Conoidasida</taxon>
        <taxon>Coccidia</taxon>
        <taxon>Eucoccidiorida</taxon>
        <taxon>Eimeriorina</taxon>
        <taxon>Sarcocystidae</taxon>
        <taxon>Cystoisospora</taxon>
    </lineage>
</organism>
<feature type="compositionally biased region" description="Polar residues" evidence="5">
    <location>
        <begin position="570"/>
        <end position="588"/>
    </location>
</feature>
<feature type="compositionally biased region" description="Polar residues" evidence="5">
    <location>
        <begin position="1"/>
        <end position="17"/>
    </location>
</feature>
<dbReference type="Proteomes" id="UP000221165">
    <property type="component" value="Unassembled WGS sequence"/>
</dbReference>
<feature type="region of interest" description="Disordered" evidence="5">
    <location>
        <begin position="78"/>
        <end position="178"/>
    </location>
</feature>
<protein>
    <submittedName>
        <fullName evidence="7">Amp-binding enzyme</fullName>
    </submittedName>
</protein>
<evidence type="ECO:0000256" key="4">
    <source>
        <dbReference type="ARBA" id="ARBA00022840"/>
    </source>
</evidence>
<feature type="domain" description="AMP-dependent synthetase/ligase" evidence="6">
    <location>
        <begin position="758"/>
        <end position="926"/>
    </location>
</feature>
<dbReference type="InterPro" id="IPR000873">
    <property type="entry name" value="AMP-dep_synth/lig_dom"/>
</dbReference>
<evidence type="ECO:0000256" key="5">
    <source>
        <dbReference type="SAM" id="MobiDB-lite"/>
    </source>
</evidence>
<evidence type="ECO:0000256" key="1">
    <source>
        <dbReference type="ARBA" id="ARBA00006432"/>
    </source>
</evidence>
<feature type="compositionally biased region" description="Basic and acidic residues" evidence="5">
    <location>
        <begin position="336"/>
        <end position="359"/>
    </location>
</feature>
<accession>A0A2C6KV48</accession>
<evidence type="ECO:0000313" key="7">
    <source>
        <dbReference type="EMBL" id="PHJ20032.1"/>
    </source>
</evidence>
<name>A0A2C6KV48_9APIC</name>
<feature type="region of interest" description="Disordered" evidence="5">
    <location>
        <begin position="561"/>
        <end position="588"/>
    </location>
</feature>
<dbReference type="GO" id="GO:0004467">
    <property type="term" value="F:long-chain fatty acid-CoA ligase activity"/>
    <property type="evidence" value="ECO:0007669"/>
    <property type="project" value="TreeGrafter"/>
</dbReference>
<dbReference type="OrthoDB" id="288590at2759"/>
<evidence type="ECO:0000256" key="3">
    <source>
        <dbReference type="ARBA" id="ARBA00022741"/>
    </source>
</evidence>
<dbReference type="EMBL" id="MIGC01003060">
    <property type="protein sequence ID" value="PHJ20032.1"/>
    <property type="molecule type" value="Genomic_DNA"/>
</dbReference>
<sequence length="1081" mass="116847">MDTPSETLATTSATPPSGSRPPRACEPAYAGVSPGLISAPLSAATLASRSVFLAAPGARPQPVSPSGAAANADVSMCATDGGDLEVDDSSVGEPSSSVAEECPTKIISSSEGIDPPCEPGAQGGKPAPGPGEGPEGDRVSSVPEGTNPKVDPAHPSAGQGKRRLAAGREESDGAGCRPTCMSISAEDRDRLLLETGVTLEEAEERWWKGYFHDQEVLTQLGKSGISTIADWFQDATVDAGDRPFLVCPDENVSLSYRNVNECVNAVAVWAHFDRRGEGTFEAVLRDSSGCFDDSLQSCNRDSASPGLRLRVAKDIAKVSGPAEDNAAVLGSSSVVKPEERGSGHEERLPGKQEEARPRDPSGGSWEILPSPLHSRESFDCESITVKKEEYAVPPKSDPATSNVHEERQILHEGATVAVFMSRRVECLVTVLGLSRARLVVALVPTHLRGIPLMSALTKARPTCIFVDEDTLPRLRELYSMISARLDGKKEKQTRVGPGAEAGIESQRHGKLAVFPVFVYGEWEKLRANVGPREREPFHERDLLGEIRQAISTCVSPLDVSEERPAAVQASGETGRNASSPSSGCSPLQTKATKLLLPPRSPSLSVVFNLPWRSLSAAPLCWACLEPGDSEACRDEEEARALKTEREKREVSDLGDPLSSWCSVSGGKPPRQVCAACGSQPENSRAKVPALFLYVSVPQTVLRVCKGRKKSFLETLGFPQVTDASFAKKREGAQNGEKGHEAVSDINIENEQLELLYPVRLSHRSVMALGVAWARDMSLTPDDVVYCPLPLQGETGGLAVVAAAIQARAGLVLPSDSRTSSRSLFWSDIATFGCTLFAYSSEVWPRLFESDSAGEGETKGDTQSSADDTLSQGQDGKTEGRVDVMREEIKKGETHRDKQQRLRGCIGEGMTAYTWQRLKKTVPCIETFVECHFRPHLPSGIPLANSLAKMGACGFVPNSVQGKRGSARLVRFDETKQDVVRSKETGRCLEPEMESSGVKRRGEAVVRVDEQWLGFVDEEITSAMLYRNAFHTGDAWCRSGDLMDVDRMGFFYFVARLNSLPRTEKQIELRDAEGGRGVRMRE</sequence>
<comment type="caution">
    <text evidence="7">The sequence shown here is derived from an EMBL/GenBank/DDBJ whole genome shotgun (WGS) entry which is preliminary data.</text>
</comment>
<comment type="similarity">
    <text evidence="1">Belongs to the ATP-dependent AMP-binding enzyme family.</text>
</comment>
<feature type="compositionally biased region" description="Polar residues" evidence="5">
    <location>
        <begin position="860"/>
        <end position="874"/>
    </location>
</feature>
<dbReference type="VEuPathDB" id="ToxoDB:CSUI_006137"/>
<keyword evidence="8" id="KW-1185">Reference proteome</keyword>
<dbReference type="SUPFAM" id="SSF56801">
    <property type="entry name" value="Acetyl-CoA synthetase-like"/>
    <property type="match status" value="2"/>
</dbReference>
<evidence type="ECO:0000256" key="2">
    <source>
        <dbReference type="ARBA" id="ARBA00022598"/>
    </source>
</evidence>
<evidence type="ECO:0000259" key="6">
    <source>
        <dbReference type="Pfam" id="PF00501"/>
    </source>
</evidence>
<reference evidence="7 8" key="1">
    <citation type="journal article" date="2017" name="Int. J. Parasitol.">
        <title>The genome of the protozoan parasite Cystoisospora suis and a reverse vaccinology approach to identify vaccine candidates.</title>
        <authorList>
            <person name="Palmieri N."/>
            <person name="Shrestha A."/>
            <person name="Ruttkowski B."/>
            <person name="Beck T."/>
            <person name="Vogl C."/>
            <person name="Tomley F."/>
            <person name="Blake D.P."/>
            <person name="Joachim A."/>
        </authorList>
    </citation>
    <scope>NUCLEOTIDE SEQUENCE [LARGE SCALE GENOMIC DNA]</scope>
    <source>
        <strain evidence="7 8">Wien I</strain>
    </source>
</reference>
<dbReference type="InterPro" id="IPR042099">
    <property type="entry name" value="ANL_N_sf"/>
</dbReference>
<dbReference type="RefSeq" id="XP_067921723.1">
    <property type="nucleotide sequence ID" value="XM_068066302.1"/>
</dbReference>
<dbReference type="GO" id="GO:0044539">
    <property type="term" value="P:long-chain fatty acid import into cell"/>
    <property type="evidence" value="ECO:0007669"/>
    <property type="project" value="TreeGrafter"/>
</dbReference>